<dbReference type="GO" id="GO:0016705">
    <property type="term" value="F:oxidoreductase activity, acting on paired donors, with incorporation or reduction of molecular oxygen"/>
    <property type="evidence" value="ECO:0007669"/>
    <property type="project" value="InterPro"/>
</dbReference>
<evidence type="ECO:0000256" key="2">
    <source>
        <dbReference type="ARBA" id="ARBA00010617"/>
    </source>
</evidence>
<name>A0A7J6EUX9_CANSA</name>
<dbReference type="GO" id="GO:0005506">
    <property type="term" value="F:iron ion binding"/>
    <property type="evidence" value="ECO:0007669"/>
    <property type="project" value="InterPro"/>
</dbReference>
<dbReference type="PRINTS" id="PR00463">
    <property type="entry name" value="EP450I"/>
</dbReference>
<organism evidence="10 11">
    <name type="scientific">Cannabis sativa</name>
    <name type="common">Hemp</name>
    <name type="synonym">Marijuana</name>
    <dbReference type="NCBI Taxonomy" id="3483"/>
    <lineage>
        <taxon>Eukaryota</taxon>
        <taxon>Viridiplantae</taxon>
        <taxon>Streptophyta</taxon>
        <taxon>Embryophyta</taxon>
        <taxon>Tracheophyta</taxon>
        <taxon>Spermatophyta</taxon>
        <taxon>Magnoliopsida</taxon>
        <taxon>eudicotyledons</taxon>
        <taxon>Gunneridae</taxon>
        <taxon>Pentapetalae</taxon>
        <taxon>rosids</taxon>
        <taxon>fabids</taxon>
        <taxon>Rosales</taxon>
        <taxon>Cannabaceae</taxon>
        <taxon>Cannabis</taxon>
    </lineage>
</organism>
<dbReference type="AlphaFoldDB" id="A0A7J6EUX9"/>
<dbReference type="PROSITE" id="PS00086">
    <property type="entry name" value="CYTOCHROME_P450"/>
    <property type="match status" value="2"/>
</dbReference>
<gene>
    <name evidence="10" type="ORF">F8388_008118</name>
</gene>
<dbReference type="GO" id="GO:0004497">
    <property type="term" value="F:monooxygenase activity"/>
    <property type="evidence" value="ECO:0007669"/>
    <property type="project" value="UniProtKB-KW"/>
</dbReference>
<evidence type="ECO:0008006" key="12">
    <source>
        <dbReference type="Google" id="ProtNLM"/>
    </source>
</evidence>
<dbReference type="Pfam" id="PF00067">
    <property type="entry name" value="p450"/>
    <property type="match status" value="2"/>
</dbReference>
<evidence type="ECO:0000256" key="5">
    <source>
        <dbReference type="ARBA" id="ARBA00023002"/>
    </source>
</evidence>
<comment type="cofactor">
    <cofactor evidence="1 8">
        <name>heme</name>
        <dbReference type="ChEBI" id="CHEBI:30413"/>
    </cofactor>
</comment>
<evidence type="ECO:0000256" key="6">
    <source>
        <dbReference type="ARBA" id="ARBA00023004"/>
    </source>
</evidence>
<keyword evidence="6 8" id="KW-0408">Iron</keyword>
<evidence type="ECO:0000256" key="9">
    <source>
        <dbReference type="SAM" id="Phobius"/>
    </source>
</evidence>
<feature type="transmembrane region" description="Helical" evidence="9">
    <location>
        <begin position="9"/>
        <end position="28"/>
    </location>
</feature>
<evidence type="ECO:0000313" key="11">
    <source>
        <dbReference type="Proteomes" id="UP000525078"/>
    </source>
</evidence>
<dbReference type="Gene3D" id="1.10.630.10">
    <property type="entry name" value="Cytochrome P450"/>
    <property type="match status" value="2"/>
</dbReference>
<evidence type="ECO:0000256" key="8">
    <source>
        <dbReference type="PIRSR" id="PIRSR602401-1"/>
    </source>
</evidence>
<evidence type="ECO:0000256" key="3">
    <source>
        <dbReference type="ARBA" id="ARBA00022617"/>
    </source>
</evidence>
<dbReference type="CDD" id="cd11072">
    <property type="entry name" value="CYP71-like"/>
    <property type="match status" value="2"/>
</dbReference>
<comment type="caution">
    <text evidence="10">The sequence shown here is derived from an EMBL/GenBank/DDBJ whole genome shotgun (WGS) entry which is preliminary data.</text>
</comment>
<evidence type="ECO:0000256" key="1">
    <source>
        <dbReference type="ARBA" id="ARBA00001971"/>
    </source>
</evidence>
<keyword evidence="7" id="KW-0503">Monooxygenase</keyword>
<dbReference type="InterPro" id="IPR001128">
    <property type="entry name" value="Cyt_P450"/>
</dbReference>
<dbReference type="FunFam" id="1.10.630.10:FF:000008">
    <property type="entry name" value="Cytochrome P450 71D8"/>
    <property type="match status" value="2"/>
</dbReference>
<dbReference type="GO" id="GO:0020037">
    <property type="term" value="F:heme binding"/>
    <property type="evidence" value="ECO:0007669"/>
    <property type="project" value="InterPro"/>
</dbReference>
<evidence type="ECO:0000313" key="10">
    <source>
        <dbReference type="EMBL" id="KAF4362234.1"/>
    </source>
</evidence>
<keyword evidence="3 8" id="KW-0349">Heme</keyword>
<dbReference type="Proteomes" id="UP000525078">
    <property type="component" value="Unassembled WGS sequence"/>
</dbReference>
<accession>A0A7J6EUX9</accession>
<sequence length="969" mass="111056">MEIITQPSLFQILFSLVFLFMIVINLLLKRAQTNNSTSKLPPGPWRLPLVGNIHQLISLLGSKSLLPHHTFRDLAKKHGPLMYLKIGQIPTLIVSSPEYAKEVLRTHDVVFASRPQTLAAKIIAYDCTNLAFAPYGEYWKQLRKICMKELLSPARVQTFQPIREEELFKLVQGIASNVGLPINITQMVKASTYSITSRAAFGKKSSDHDEFILIVEEALKVAGGFRFGEVFPSLSFLDWITRVKYESFKLRSSRIMEDIIKEHRKENENIMSRETNGKKEDLVDVLLKFHDKKNGDDVGFTLTIDNIKAVIWDIFIAGSETSALTVDWAMVEMMRNQRVMKKAQDEVREVFGRNGSTDESSINEMKYLKSLVKETLRLHPPAPLLLPRESREKCKINGYEIPKKTRMMINIWAIGRDSKYWIEPESFIPERFVGSSIDFKGSNFEFIPFGAGRRICPGMSFGITNVELSLALLLYHFDWKLPNGMEPKDLDMTEFSAITLRRKADLYLIPTNYLPPGPWRLPLVGNIHQILGSSPHISFRDLAKKYGPFMYLKIGQIPTLIVSSPEYAKEIMRTHDVVFASRPQTLAAQIMAYNCTDIIFSSYGEYWSQLRKICMQELLSPGRVQTFRPVREEELFNLVEGIMTSSKDGSSAINLTQMVTKCSYGITSRAAFGKKSSDHDEFISIVEEAIKAGVGFEFAEVFPAMRFLDWKSHPIFESIKLRSSRIMENIIKEHMKEKSGKDEDLVDVLLKFHKNKQDGWFTLSNDNIKAIIFVNWAMVEMIRNPKVMKKAQDEVRKVVGTKGSVNESSISEMKYLKLVVKETLRLHPPAPLLLPRESMEKCNINGYEIPKKTRVIVNAWAIGRDPKYWNEPENFMPERFIESSIDFKGNNFEYIPFGAGRRICPGMLFGVINVELSLAYLLYHFDWKLPNGMNHENLDMTELFGLTMRRKDDLYLIPSIYEYSCIAKS</sequence>
<comment type="similarity">
    <text evidence="2">Belongs to the cytochrome P450 family.</text>
</comment>
<reference evidence="10 11" key="1">
    <citation type="journal article" date="2020" name="bioRxiv">
        <title>Sequence and annotation of 42 cannabis genomes reveals extensive copy number variation in cannabinoid synthesis and pathogen resistance genes.</title>
        <authorList>
            <person name="Mckernan K.J."/>
            <person name="Helbert Y."/>
            <person name="Kane L.T."/>
            <person name="Ebling H."/>
            <person name="Zhang L."/>
            <person name="Liu B."/>
            <person name="Eaton Z."/>
            <person name="Mclaughlin S."/>
            <person name="Kingan S."/>
            <person name="Baybayan P."/>
            <person name="Concepcion G."/>
            <person name="Jordan M."/>
            <person name="Riva A."/>
            <person name="Barbazuk W."/>
            <person name="Harkins T."/>
        </authorList>
    </citation>
    <scope>NUCLEOTIDE SEQUENCE [LARGE SCALE GENOMIC DNA]</scope>
    <source>
        <strain evidence="11">cv. Jamaican Lion 4</strain>
        <tissue evidence="10">Leaf</tissue>
    </source>
</reference>
<proteinExistence type="inferred from homology"/>
<protein>
    <recommendedName>
        <fullName evidence="12">Cytochrome P450</fullName>
    </recommendedName>
</protein>
<feature type="binding site" description="axial binding residue" evidence="8">
    <location>
        <position position="456"/>
    </location>
    <ligand>
        <name>heme</name>
        <dbReference type="ChEBI" id="CHEBI:30413"/>
    </ligand>
    <ligandPart>
        <name>Fe</name>
        <dbReference type="ChEBI" id="CHEBI:18248"/>
    </ligandPart>
</feature>
<evidence type="ECO:0000256" key="4">
    <source>
        <dbReference type="ARBA" id="ARBA00022723"/>
    </source>
</evidence>
<dbReference type="PANTHER" id="PTHR47955:SF8">
    <property type="entry name" value="CYTOCHROME P450 71D11-LIKE"/>
    <property type="match status" value="1"/>
</dbReference>
<dbReference type="InterPro" id="IPR017972">
    <property type="entry name" value="Cyt_P450_CS"/>
</dbReference>
<keyword evidence="4 8" id="KW-0479">Metal-binding</keyword>
<keyword evidence="9" id="KW-0472">Membrane</keyword>
<dbReference type="InterPro" id="IPR002401">
    <property type="entry name" value="Cyt_P450_E_grp-I"/>
</dbReference>
<dbReference type="SUPFAM" id="SSF48264">
    <property type="entry name" value="Cytochrome P450"/>
    <property type="match status" value="2"/>
</dbReference>
<evidence type="ECO:0000256" key="7">
    <source>
        <dbReference type="ARBA" id="ARBA00023033"/>
    </source>
</evidence>
<dbReference type="EMBL" id="JAATIP010000185">
    <property type="protein sequence ID" value="KAF4362234.1"/>
    <property type="molecule type" value="Genomic_DNA"/>
</dbReference>
<dbReference type="InterPro" id="IPR036396">
    <property type="entry name" value="Cyt_P450_sf"/>
</dbReference>
<keyword evidence="9" id="KW-0812">Transmembrane</keyword>
<dbReference type="PRINTS" id="PR00385">
    <property type="entry name" value="P450"/>
</dbReference>
<keyword evidence="9" id="KW-1133">Transmembrane helix</keyword>
<keyword evidence="5" id="KW-0560">Oxidoreductase</keyword>
<dbReference type="PANTHER" id="PTHR47955">
    <property type="entry name" value="CYTOCHROME P450 FAMILY 71 PROTEIN"/>
    <property type="match status" value="1"/>
</dbReference>